<sequence>MNVLETHNQMDNVMIGSYANNDADAPDLFRCTLDPLTGALVIAESLTGLAMPSSFFIHPNWRYLYVAAGILGGSITAYRLEADGSLVEFDRQSSQGDLPCCLSMNSDGTALFVTNYRSGNVALLPIRDNGALGEACDVSFHKGSGPVPGRQEQPHPHSVMLHPTGPYGVVADLGIDRLIVYEAGQGQNSLNKISDVPLRPGMGPRHLMFHPRLPVLYAVGELDNTVSVLKCGADDIYYQEIQYVSTLPSGYIGVNYSADIHISPSGKNLYSSNRGHDSIVVFRIDPVQGTLSEPRHFSSGGMTPIAFSFTPDGRFLLVANKDSDSVVTFEVDANSGDLHLVSKLLGIAKPSCLHVIGGR</sequence>
<dbReference type="RefSeq" id="WP_379189148.1">
    <property type="nucleotide sequence ID" value="NZ_JBHSOW010000058.1"/>
</dbReference>
<dbReference type="PANTHER" id="PTHR30344">
    <property type="entry name" value="6-PHOSPHOGLUCONOLACTONASE-RELATED"/>
    <property type="match status" value="1"/>
</dbReference>
<protein>
    <submittedName>
        <fullName evidence="2">Lactonase family protein</fullName>
    </submittedName>
</protein>
<dbReference type="InterPro" id="IPR011048">
    <property type="entry name" value="Haem_d1_sf"/>
</dbReference>
<comment type="caution">
    <text evidence="2">The sequence shown here is derived from an EMBL/GenBank/DDBJ whole genome shotgun (WGS) entry which is preliminary data.</text>
</comment>
<gene>
    <name evidence="2" type="ORF">ACFPYJ_15915</name>
</gene>
<evidence type="ECO:0000313" key="3">
    <source>
        <dbReference type="Proteomes" id="UP001596047"/>
    </source>
</evidence>
<dbReference type="Pfam" id="PF10282">
    <property type="entry name" value="Lactonase"/>
    <property type="match status" value="1"/>
</dbReference>
<dbReference type="InterPro" id="IPR019405">
    <property type="entry name" value="Lactonase_7-beta_prop"/>
</dbReference>
<reference evidence="3" key="1">
    <citation type="journal article" date="2019" name="Int. J. Syst. Evol. Microbiol.">
        <title>The Global Catalogue of Microorganisms (GCM) 10K type strain sequencing project: providing services to taxonomists for standard genome sequencing and annotation.</title>
        <authorList>
            <consortium name="The Broad Institute Genomics Platform"/>
            <consortium name="The Broad Institute Genome Sequencing Center for Infectious Disease"/>
            <person name="Wu L."/>
            <person name="Ma J."/>
        </authorList>
    </citation>
    <scope>NUCLEOTIDE SEQUENCE [LARGE SCALE GENOMIC DNA]</scope>
    <source>
        <strain evidence="3">CGMCC 1.3240</strain>
    </source>
</reference>
<comment type="similarity">
    <text evidence="1">Belongs to the cycloisomerase 2 family.</text>
</comment>
<name>A0ABW0W0U0_9BACL</name>
<dbReference type="Proteomes" id="UP001596047">
    <property type="component" value="Unassembled WGS sequence"/>
</dbReference>
<evidence type="ECO:0000256" key="1">
    <source>
        <dbReference type="ARBA" id="ARBA00005564"/>
    </source>
</evidence>
<accession>A0ABW0W0U0</accession>
<dbReference type="SUPFAM" id="SSF51004">
    <property type="entry name" value="C-terminal (heme d1) domain of cytochrome cd1-nitrite reductase"/>
    <property type="match status" value="1"/>
</dbReference>
<dbReference type="InterPro" id="IPR050282">
    <property type="entry name" value="Cycloisomerase_2"/>
</dbReference>
<organism evidence="2 3">
    <name type="scientific">Paenibacillus solisilvae</name>
    <dbReference type="NCBI Taxonomy" id="2486751"/>
    <lineage>
        <taxon>Bacteria</taxon>
        <taxon>Bacillati</taxon>
        <taxon>Bacillota</taxon>
        <taxon>Bacilli</taxon>
        <taxon>Bacillales</taxon>
        <taxon>Paenibacillaceae</taxon>
        <taxon>Paenibacillus</taxon>
    </lineage>
</organism>
<dbReference type="EMBL" id="JBHSOW010000058">
    <property type="protein sequence ID" value="MFC5650584.1"/>
    <property type="molecule type" value="Genomic_DNA"/>
</dbReference>
<evidence type="ECO:0000313" key="2">
    <source>
        <dbReference type="EMBL" id="MFC5650584.1"/>
    </source>
</evidence>
<dbReference type="Gene3D" id="2.130.10.10">
    <property type="entry name" value="YVTN repeat-like/Quinoprotein amine dehydrogenase"/>
    <property type="match status" value="1"/>
</dbReference>
<proteinExistence type="inferred from homology"/>
<keyword evidence="3" id="KW-1185">Reference proteome</keyword>
<dbReference type="InterPro" id="IPR015943">
    <property type="entry name" value="WD40/YVTN_repeat-like_dom_sf"/>
</dbReference>
<dbReference type="PANTHER" id="PTHR30344:SF1">
    <property type="entry name" value="6-PHOSPHOGLUCONOLACTONASE"/>
    <property type="match status" value="1"/>
</dbReference>